<keyword evidence="3" id="KW-0206">Cytoskeleton</keyword>
<feature type="coiled-coil region" evidence="4">
    <location>
        <begin position="1396"/>
        <end position="1444"/>
    </location>
</feature>
<evidence type="ECO:0000313" key="7">
    <source>
        <dbReference type="EMBL" id="PAV59693.1"/>
    </source>
</evidence>
<sequence>MTEGYIFLYLTVCVWHGEGVIREASLRQSEISDIQADLGRFRDEIYTTHLTFHLSPEGAQSATRNVQNIKENLDSWRDRVKARLDAVDQLCSEGATTMPPEQFAALREKRNQLAGDYDNVLRTVEGVYQRLNILASLLIEFSTLASSMQSWMTDRTRVIGDVRVKSANPEMLSDARREARILLDEITREEHRLKAIGSEIAALYAEAPSTPENAINANEVRETKYRVEDDYNQLVKQCQDLLQFQNRIEALADEHKRHARNADDWLSDLERSIQHIEQMNLPPEEKLRMIDELNKQAAGEQSRLDDAEQASRKLLGALEGCEALPDVKKQHEDEMAKRRNRHDSALDRLQQNVNSATAAIAASEGVKETVSSLADWAEVFGNTVREPKDIPLKEKPLLELKQDEQLLRTELDSRLALIEELKGKLNQLEPKTRDATAAQLREAEQRLLKGATHLRGFRDNVADALSGVQSLAVAGDKLSRDIDVTASLVRSTPARDDGRITDALKALESVNKQMGDIRNTVKHLEAIPNATETEEIDQLADSLSNRIVAMEKELGSKRERRASLEQLEAQFDDAKDRTSSWLGRFEDDLKKLAPVSIERPRLQEQRKELANFADRHQQGHSQLEELEAVGAKLMEAENAAGGGSRSGTAPRIISELISKYNNLGDALKSRGDKINRNEQKAIEVDDAASELTDRIAAHRKALAQLPIPITKDDATSQLAQLERMDKSGRGEQRRLDELRIRARELANEAGVPEEAQAAHDRERKLADEWEALGDDFDAARSRALAAEKLLEGAAQLEKWLNGKKRMVDAIGLPSTEPAVGRTQLGQVQIMKAEADSEKPTLEKLTDTANQLAQSSSDKDSVAALQQKLSDLNRRWKSLEENLNEKEDGIARATALGNEIRALQKDMRQQIGELESGVDRAASLPSGQVDKQLATLDELKSSVAGLDTTLAQLDAKLNEADEIPIDVTNRNDIADQIAGAKKKAGEVAKKIDNVKLAALSMRTEGAALEEQLDGLLQIARQCQSEIDQAPPISADINKLADQSRASAGIYNKLISKEGDVSLIRAKVADQLKRTPDPEMKSKSEELAKIWPPLLLAAKDRQTLLDKVADLVRQFDDSANALEKRLKADEKELDDVISHADSDPAEACDALKLVESTMDRRLNETEALSNLAGRIEASAPGPDSNKLKRRADNLNDDAKNIVKRAKAAVGVVQRKLDLNDKFGKLVEGAQQFVDEQNDSMKSLTGSAANRERVHSMLADVDGFWNRRHRELRGCGDELKKVLKPEEASRIPEAIENLEHQFDSLISALKDLENQLGEKKDAVERAKERTKRLIGDIQSLNQEIGDLDHIGRSQAELAKQLEECQDIDGRLGDKEAELDSVLNDWEKSFKDGLVSEPQLASNKAECDDAKRLIARARKRLGQREKGIRQTQQEVEALGKDAENLISQLNAISDADEMKNGHHLVDPKKQADRIKQLKEQLKPLSSKVDDFVSDCKALIKTAGPESDTTELDKALHDVSHAWSSVSAALADRELAADAAVQQLGRYEDAHRALLNWLEETEEMVENQKPPAADAKVAKAQHHAYDVLFKHIEDKQASVNGFANLIDKMSESAPSEEKKNLKQKDEQIQQRYKDLLNNAHDKQARLLEAVDLAERLSEITGPLDSWLSQAEKKLVPLAKVPTTVDKAKSQESAQHQLANELDSQQAAVDDIIALTPMLCTLVSVDDAAVVEQQSRNLAGRHEALRVNLATMQEAMSSLADQIGEFTANKDDMEAWLTDTERKILELDELPIAPDDLIEQSNIVADLAVAVAEKDQLMTDIIEMGRELCRQSEGDEAMQLQQQIDSMKIRYADIMSLTDEKLALLTKAIPLSERFHDGFEDVMRWTEAVEQDLANLDEADLEAQAHFLYNMEDDIGKWRPEVDDLTAVSTQLQALCSPERAEELYQNTAEMNKIVNQIADKVGRRVERMDLADKQSRAILDDLDFLVDWLQDARDRLIAAGPPSIDPEFLKTQLKNQKLMNDDVAANRMKLRDVIAEARKLARQLETAHGEDGAAVPISPLVERCDLGKQLIDEVWNLCSDRTEQLERAYVLAQQLANEFDELNDWLDDMEHELTASPAITTVTPQPTLKAMHEHNQYLAQQVTAYRPIIDRFESDVRALQEICAELEAHKLAELAGEVVNRYNELRDNISNRGAAIDSTIDATSGFGERLETFVQNLQGAADRLRENDGISADPAILQGRLAENQAILDSLRQKEAAYAALKESAAELLSAVPQGDSAGAEVTGKLEKLEKLWKDIEAGAAQRGQYLEEVLAKAKSFWSELDQCQKAVDDLRVRLETMEPATGQPVQLQAQQATMHDVNAEMSKTEPRIAALTQAGAELASIIPAEEKAVVDAQVGAVHQGWNTITRLFAEKNRDLVAAMDDAMAFHGDLQMLLGWLDGAEKHAAQLPIPEQLKIDDIPTLLDEIHKFKDEIDQKAVLKEQLAQTANKMAAGAPAHLAAVVREPIAELNARWAKLYGALADRQHKVENALLQMGHWGDAADQLIAWMDRTKTTLNELTPTGRASLREIEIQQCKLTVVRNDVHAHEPRVASLNQAAARLLKEDSQSDTSKKINTMNEKWKDLNDTLDSLSHKMDTAKGEIDTVGGEMDKWLGWLDDMEQQLATTKPTGGLPETAEAQMDDFRMLKAEIEGSAPRLDGYIRETDRYLTEHGNDTESWIGRNHPVIKSKWAKVKELAADRETKLRVALDDARALDEAMNDTVAWLKAAETRLAKLPPVSRVPEPLAKQIEEHEEWVADVAARKQLMAENQATGNRMQYYCEKKDAIPIKNKLVSLKLQFEKIQSRTAERAKQLQAANDEVQLWMGGVEELEDWMEDIEQKLGDQQPHTANLDKLKQQLEDIREIQKEIGKKQPIFDITKKRGITLAEHAPKQEIKQIITRNDTLGRRWSDLVGKAIDRLQDAEQAVIEGGAFEEAVAEAEKWADTQIEADSKFDPAHIEGDIDTVRGLVEEDERRAGERKTKKNGLERLLKKADELIAHEENPVERKEIEDARDRLLVKWDEIEDNARSRSASLKEAEKLADDFDAKAHTMLDWLAATEQKLKGPTTDLEAALEIVEQVKSELEKSKPNRDECLELAQKIQDHCHPRAEQPIKHWKKVIDGRWKEVSDRADDREFALLEQIQAEKQREEQLRKLQKFVAEKKDELAKLAGYPPAENLEIMQDVLEEFSKFEDDLREKQPEVDAVIKGQRKGVRNPEVDQLESDWKQLWLDAMGLQSSLDNHEKLLEEMKRLEGWQWEDWKERYLEWNDHIKARVTDLFRRMDRSHTGLVPRETFIDAIIQSRFETSRLEMNKVADLFDRNGMINSKQFIDALRFDNSKRNREPATPQQKIADEIRKQTIACKCCQPFLIEKVGDMSYRFGDTQIKRMVRILRSTVMVRVGGGWVTLDDFLGKHDPCRAKDRTNIHLLFKDAAPSNAMDTMRAFTKNRHAKESKTYTTATGTPGPIMKIREKTERSLPMFGVAEASGSRIPRYERTPSDLSLAGSRLGRPSAANSQSSLLDDYPVRPDSRASGDSERPTKIPSLRQKKSTSGSERSYPATSHKH</sequence>
<dbReference type="SMART" id="SM00150">
    <property type="entry name" value="SPEC"/>
    <property type="match status" value="20"/>
</dbReference>
<evidence type="ECO:0000256" key="3">
    <source>
        <dbReference type="ARBA" id="ARBA00023212"/>
    </source>
</evidence>
<feature type="compositionally biased region" description="Basic and acidic residues" evidence="5">
    <location>
        <begin position="3555"/>
        <end position="3571"/>
    </location>
</feature>
<keyword evidence="8" id="KW-1185">Reference proteome</keyword>
<dbReference type="Gene3D" id="3.30.920.20">
    <property type="entry name" value="Gas2-like domain"/>
    <property type="match status" value="1"/>
</dbReference>
<dbReference type="EMBL" id="LIAE01010510">
    <property type="protein sequence ID" value="PAV59693.1"/>
    <property type="molecule type" value="Genomic_DNA"/>
</dbReference>
<dbReference type="GO" id="GO:0030056">
    <property type="term" value="C:hemidesmosome"/>
    <property type="evidence" value="ECO:0007669"/>
    <property type="project" value="TreeGrafter"/>
</dbReference>
<feature type="coiled-coil region" evidence="4">
    <location>
        <begin position="1292"/>
        <end position="1340"/>
    </location>
</feature>
<evidence type="ECO:0000256" key="2">
    <source>
        <dbReference type="ARBA" id="ARBA00022490"/>
    </source>
</evidence>
<feature type="region of interest" description="Disordered" evidence="5">
    <location>
        <begin position="325"/>
        <end position="345"/>
    </location>
</feature>
<proteinExistence type="predicted"/>
<evidence type="ECO:0000313" key="8">
    <source>
        <dbReference type="Proteomes" id="UP000218231"/>
    </source>
</evidence>
<dbReference type="SUPFAM" id="SSF46966">
    <property type="entry name" value="Spectrin repeat"/>
    <property type="match status" value="18"/>
</dbReference>
<accession>A0A2A2JDB4</accession>
<dbReference type="GO" id="GO:0005886">
    <property type="term" value="C:plasma membrane"/>
    <property type="evidence" value="ECO:0007669"/>
    <property type="project" value="UniProtKB-SubCell"/>
</dbReference>
<dbReference type="GO" id="GO:0031122">
    <property type="term" value="P:cytoplasmic microtubule organization"/>
    <property type="evidence" value="ECO:0007669"/>
    <property type="project" value="TreeGrafter"/>
</dbReference>
<dbReference type="Proteomes" id="UP000218231">
    <property type="component" value="Unassembled WGS sequence"/>
</dbReference>
<feature type="coiled-coil region" evidence="4">
    <location>
        <begin position="1110"/>
        <end position="1137"/>
    </location>
</feature>
<dbReference type="STRING" id="2018661.A0A2A2JDB4"/>
<dbReference type="SMART" id="SM00243">
    <property type="entry name" value="GAS2"/>
    <property type="match status" value="1"/>
</dbReference>
<dbReference type="SUPFAM" id="SSF47473">
    <property type="entry name" value="EF-hand"/>
    <property type="match status" value="1"/>
</dbReference>
<dbReference type="GO" id="GO:0042060">
    <property type="term" value="P:wound healing"/>
    <property type="evidence" value="ECO:0007669"/>
    <property type="project" value="TreeGrafter"/>
</dbReference>
<name>A0A2A2JDB4_9BILA</name>
<dbReference type="Pfam" id="PF02187">
    <property type="entry name" value="GAS2"/>
    <property type="match status" value="1"/>
</dbReference>
<keyword evidence="2" id="KW-0963">Cytoplasm</keyword>
<dbReference type="CDD" id="cd00176">
    <property type="entry name" value="SPEC"/>
    <property type="match status" value="7"/>
</dbReference>
<reference evidence="7 8" key="1">
    <citation type="journal article" date="2017" name="Curr. Biol.">
        <title>Genome architecture and evolution of a unichromosomal asexual nematode.</title>
        <authorList>
            <person name="Fradin H."/>
            <person name="Zegar C."/>
            <person name="Gutwein M."/>
            <person name="Lucas J."/>
            <person name="Kovtun M."/>
            <person name="Corcoran D."/>
            <person name="Baugh L.R."/>
            <person name="Kiontke K."/>
            <person name="Gunsalus K."/>
            <person name="Fitch D.H."/>
            <person name="Piano F."/>
        </authorList>
    </citation>
    <scope>NUCLEOTIDE SEQUENCE [LARGE SCALE GENOMIC DNA]</scope>
    <source>
        <strain evidence="7">PF1309</strain>
    </source>
</reference>
<feature type="coiled-coil region" evidence="4">
    <location>
        <begin position="540"/>
        <end position="577"/>
    </location>
</feature>
<dbReference type="InterPro" id="IPR002017">
    <property type="entry name" value="Spectrin_repeat"/>
</dbReference>
<comment type="subcellular location">
    <subcellularLocation>
        <location evidence="1">Cytoplasm</location>
        <location evidence="1">Cytoskeleton</location>
    </subcellularLocation>
</comment>
<feature type="coiled-coil region" evidence="4">
    <location>
        <begin position="861"/>
        <end position="888"/>
    </location>
</feature>
<evidence type="ECO:0000256" key="5">
    <source>
        <dbReference type="SAM" id="MobiDB-lite"/>
    </source>
</evidence>
<gene>
    <name evidence="7" type="ORF">WR25_21275</name>
</gene>
<dbReference type="InterPro" id="IPR011992">
    <property type="entry name" value="EF-hand-dom_pair"/>
</dbReference>
<dbReference type="GO" id="GO:0005882">
    <property type="term" value="C:intermediate filament"/>
    <property type="evidence" value="ECO:0007669"/>
    <property type="project" value="TreeGrafter"/>
</dbReference>
<dbReference type="InterPro" id="IPR003108">
    <property type="entry name" value="GAR_dom"/>
</dbReference>
<dbReference type="InterPro" id="IPR036534">
    <property type="entry name" value="GAR_dom_sf"/>
</dbReference>
<feature type="domain" description="GAR" evidence="6">
    <location>
        <begin position="3378"/>
        <end position="3450"/>
    </location>
</feature>
<comment type="caution">
    <text evidence="7">The sequence shown here is derived from an EMBL/GenBank/DDBJ whole genome shotgun (WGS) entry which is preliminary data.</text>
</comment>
<evidence type="ECO:0000259" key="6">
    <source>
        <dbReference type="PROSITE" id="PS51460"/>
    </source>
</evidence>
<protein>
    <recommendedName>
        <fullName evidence="6">GAR domain-containing protein</fullName>
    </recommendedName>
</protein>
<organism evidence="7 8">
    <name type="scientific">Diploscapter pachys</name>
    <dbReference type="NCBI Taxonomy" id="2018661"/>
    <lineage>
        <taxon>Eukaryota</taxon>
        <taxon>Metazoa</taxon>
        <taxon>Ecdysozoa</taxon>
        <taxon>Nematoda</taxon>
        <taxon>Chromadorea</taxon>
        <taxon>Rhabditida</taxon>
        <taxon>Rhabditina</taxon>
        <taxon>Rhabditomorpha</taxon>
        <taxon>Rhabditoidea</taxon>
        <taxon>Rhabditidae</taxon>
        <taxon>Diploscapter</taxon>
    </lineage>
</organism>
<dbReference type="GO" id="GO:0008017">
    <property type="term" value="F:microtubule binding"/>
    <property type="evidence" value="ECO:0007669"/>
    <property type="project" value="InterPro"/>
</dbReference>
<dbReference type="OrthoDB" id="2250192at2759"/>
<dbReference type="PANTHER" id="PTHR23169:SF23">
    <property type="entry name" value="SHORT STOP, ISOFORM H"/>
    <property type="match status" value="1"/>
</dbReference>
<dbReference type="GO" id="GO:0005737">
    <property type="term" value="C:cytoplasm"/>
    <property type="evidence" value="ECO:0007669"/>
    <property type="project" value="TreeGrafter"/>
</dbReference>
<feature type="region of interest" description="Disordered" evidence="5">
    <location>
        <begin position="3533"/>
        <end position="3596"/>
    </location>
</feature>
<evidence type="ECO:0000256" key="4">
    <source>
        <dbReference type="SAM" id="Coils"/>
    </source>
</evidence>
<dbReference type="PROSITE" id="PS51460">
    <property type="entry name" value="GAR"/>
    <property type="match status" value="1"/>
</dbReference>
<evidence type="ECO:0000256" key="1">
    <source>
        <dbReference type="ARBA" id="ARBA00004245"/>
    </source>
</evidence>
<dbReference type="GO" id="GO:0045104">
    <property type="term" value="P:intermediate filament cytoskeleton organization"/>
    <property type="evidence" value="ECO:0007669"/>
    <property type="project" value="InterPro"/>
</dbReference>
<dbReference type="InterPro" id="IPR043197">
    <property type="entry name" value="Plakin"/>
</dbReference>
<dbReference type="PANTHER" id="PTHR23169">
    <property type="entry name" value="ENVOPLAKIN"/>
    <property type="match status" value="1"/>
</dbReference>
<keyword evidence="4" id="KW-0175">Coiled coil</keyword>
<dbReference type="GO" id="GO:0005198">
    <property type="term" value="F:structural molecule activity"/>
    <property type="evidence" value="ECO:0007669"/>
    <property type="project" value="TreeGrafter"/>
</dbReference>
<dbReference type="Gene3D" id="1.20.58.60">
    <property type="match status" value="20"/>
</dbReference>
<dbReference type="SUPFAM" id="SSF143575">
    <property type="entry name" value="GAS2 domain-like"/>
    <property type="match status" value="1"/>
</dbReference>
<dbReference type="Pfam" id="PF00435">
    <property type="entry name" value="Spectrin"/>
    <property type="match status" value="8"/>
</dbReference>
<dbReference type="InterPro" id="IPR018159">
    <property type="entry name" value="Spectrin/alpha-actinin"/>
</dbReference>